<proteinExistence type="predicted"/>
<dbReference type="EMBL" id="JAKWBI020000157">
    <property type="protein sequence ID" value="KAJ2901304.1"/>
    <property type="molecule type" value="Genomic_DNA"/>
</dbReference>
<feature type="compositionally biased region" description="Polar residues" evidence="1">
    <location>
        <begin position="1"/>
        <end position="27"/>
    </location>
</feature>
<keyword evidence="3" id="KW-1185">Reference proteome</keyword>
<evidence type="ECO:0000313" key="2">
    <source>
        <dbReference type="EMBL" id="KAJ2901304.1"/>
    </source>
</evidence>
<gene>
    <name evidence="2" type="ORF">MKZ38_001971</name>
</gene>
<feature type="compositionally biased region" description="Polar residues" evidence="1">
    <location>
        <begin position="35"/>
        <end position="50"/>
    </location>
</feature>
<dbReference type="Proteomes" id="UP001201980">
    <property type="component" value="Unassembled WGS sequence"/>
</dbReference>
<name>A0AAD5RX23_9PEZI</name>
<organism evidence="2 3">
    <name type="scientific">Zalerion maritima</name>
    <dbReference type="NCBI Taxonomy" id="339359"/>
    <lineage>
        <taxon>Eukaryota</taxon>
        <taxon>Fungi</taxon>
        <taxon>Dikarya</taxon>
        <taxon>Ascomycota</taxon>
        <taxon>Pezizomycotina</taxon>
        <taxon>Sordariomycetes</taxon>
        <taxon>Lulworthiomycetidae</taxon>
        <taxon>Lulworthiales</taxon>
        <taxon>Lulworthiaceae</taxon>
        <taxon>Zalerion</taxon>
    </lineage>
</organism>
<feature type="compositionally biased region" description="Low complexity" evidence="1">
    <location>
        <begin position="136"/>
        <end position="147"/>
    </location>
</feature>
<evidence type="ECO:0000313" key="3">
    <source>
        <dbReference type="Proteomes" id="UP001201980"/>
    </source>
</evidence>
<feature type="compositionally biased region" description="Low complexity" evidence="1">
    <location>
        <begin position="156"/>
        <end position="165"/>
    </location>
</feature>
<protein>
    <submittedName>
        <fullName evidence="2">Uncharacterized protein</fullName>
    </submittedName>
</protein>
<evidence type="ECO:0000256" key="1">
    <source>
        <dbReference type="SAM" id="MobiDB-lite"/>
    </source>
</evidence>
<feature type="region of interest" description="Disordered" evidence="1">
    <location>
        <begin position="123"/>
        <end position="175"/>
    </location>
</feature>
<sequence length="396" mass="43053">MTSPQTPIHSRQTSNVDFPQSPASASSPIDRRQSRSSFQDPSTPLRQSFAHQDGMDIGVFSSGGAGYDAGGMGNLAAELADAWDDDEEGDDEYFEGAPPDLSFELEHGQATQDAQAVRDFGVDAQSPSQRLEAKSKSGSLSLPSPNGRGHKRAGSEYDGSEYGSESDLESPGMPPSLVARIDAVEHLVRRGTESSGAHVDGVFQRVTDNLRDLGSQANVEGSATRLITAHSALGTHLNHQNRQFHNLAYSIFNPLMPPPEEETIDDLIPLLTNLSENMPRPTTSAYDQLAALHSLTSDLVQTLNYMSDTLHMTRQATTTAARRLKSARELVAEMRAEEELKEEGERWLTNGNWNERLEKRECAHVCGEVVGGFEEVCNNLRAQMVAQAEASQAGSE</sequence>
<reference evidence="2" key="1">
    <citation type="submission" date="2022-07" db="EMBL/GenBank/DDBJ databases">
        <title>Draft genome sequence of Zalerion maritima ATCC 34329, a (micro)plastics degrading marine fungus.</title>
        <authorList>
            <person name="Paco A."/>
            <person name="Goncalves M.F.M."/>
            <person name="Rocha-Santos T.A.P."/>
            <person name="Alves A."/>
        </authorList>
    </citation>
    <scope>NUCLEOTIDE SEQUENCE</scope>
    <source>
        <strain evidence="2">ATCC 34329</strain>
    </source>
</reference>
<accession>A0AAD5RX23</accession>
<comment type="caution">
    <text evidence="2">The sequence shown here is derived from an EMBL/GenBank/DDBJ whole genome shotgun (WGS) entry which is preliminary data.</text>
</comment>
<feature type="region of interest" description="Disordered" evidence="1">
    <location>
        <begin position="1"/>
        <end position="64"/>
    </location>
</feature>
<dbReference type="AlphaFoldDB" id="A0AAD5RX23"/>